<evidence type="ECO:0000313" key="2">
    <source>
        <dbReference type="Proteomes" id="UP000076727"/>
    </source>
</evidence>
<reference evidence="1 2" key="1">
    <citation type="journal article" date="2016" name="Mol. Biol. Evol.">
        <title>Comparative Genomics of Early-Diverging Mushroom-Forming Fungi Provides Insights into the Origins of Lignocellulose Decay Capabilities.</title>
        <authorList>
            <person name="Nagy L.G."/>
            <person name="Riley R."/>
            <person name="Tritt A."/>
            <person name="Adam C."/>
            <person name="Daum C."/>
            <person name="Floudas D."/>
            <person name="Sun H."/>
            <person name="Yadav J.S."/>
            <person name="Pangilinan J."/>
            <person name="Larsson K.H."/>
            <person name="Matsuura K."/>
            <person name="Barry K."/>
            <person name="Labutti K."/>
            <person name="Kuo R."/>
            <person name="Ohm R.A."/>
            <person name="Bhattacharya S.S."/>
            <person name="Shirouzu T."/>
            <person name="Yoshinaga Y."/>
            <person name="Martin F.M."/>
            <person name="Grigoriev I.V."/>
            <person name="Hibbett D.S."/>
        </authorList>
    </citation>
    <scope>NUCLEOTIDE SEQUENCE [LARGE SCALE GENOMIC DNA]</scope>
    <source>
        <strain evidence="1 2">L-15889</strain>
    </source>
</reference>
<accession>A0A165KJA6</accession>
<organism evidence="1 2">
    <name type="scientific">Daedalea quercina L-15889</name>
    <dbReference type="NCBI Taxonomy" id="1314783"/>
    <lineage>
        <taxon>Eukaryota</taxon>
        <taxon>Fungi</taxon>
        <taxon>Dikarya</taxon>
        <taxon>Basidiomycota</taxon>
        <taxon>Agaricomycotina</taxon>
        <taxon>Agaricomycetes</taxon>
        <taxon>Polyporales</taxon>
        <taxon>Fomitopsis</taxon>
    </lineage>
</organism>
<gene>
    <name evidence="1" type="ORF">DAEQUDRAFT_172606</name>
</gene>
<protein>
    <submittedName>
        <fullName evidence="1">Uncharacterized protein</fullName>
    </submittedName>
</protein>
<evidence type="ECO:0000313" key="1">
    <source>
        <dbReference type="EMBL" id="KZT63210.1"/>
    </source>
</evidence>
<dbReference type="EMBL" id="KV429216">
    <property type="protein sequence ID" value="KZT63210.1"/>
    <property type="molecule type" value="Genomic_DNA"/>
</dbReference>
<sequence>MSHSDAFLLGLQSSLGSRLSSMTTVLATYCTLGSVKRYYQERFFRYQCYTVLGSNRGEDYKPAQVCHYGR</sequence>
<name>A0A165KJA6_9APHY</name>
<dbReference type="AlphaFoldDB" id="A0A165KJA6"/>
<proteinExistence type="predicted"/>
<dbReference type="Proteomes" id="UP000076727">
    <property type="component" value="Unassembled WGS sequence"/>
</dbReference>
<keyword evidence="2" id="KW-1185">Reference proteome</keyword>